<feature type="region of interest" description="Disordered" evidence="1">
    <location>
        <begin position="185"/>
        <end position="228"/>
    </location>
</feature>
<organism evidence="3 4">
    <name type="scientific">Cimex lectularius</name>
    <name type="common">Bed bug</name>
    <name type="synonym">Acanthia lectularia</name>
    <dbReference type="NCBI Taxonomy" id="79782"/>
    <lineage>
        <taxon>Eukaryota</taxon>
        <taxon>Metazoa</taxon>
        <taxon>Ecdysozoa</taxon>
        <taxon>Arthropoda</taxon>
        <taxon>Hexapoda</taxon>
        <taxon>Insecta</taxon>
        <taxon>Pterygota</taxon>
        <taxon>Neoptera</taxon>
        <taxon>Paraneoptera</taxon>
        <taxon>Hemiptera</taxon>
        <taxon>Heteroptera</taxon>
        <taxon>Panheteroptera</taxon>
        <taxon>Cimicomorpha</taxon>
        <taxon>Cimicidae</taxon>
        <taxon>Cimex</taxon>
    </lineage>
</organism>
<accession>A0A8I6REN9</accession>
<dbReference type="Proteomes" id="UP000494040">
    <property type="component" value="Unassembled WGS sequence"/>
</dbReference>
<feature type="transmembrane region" description="Helical" evidence="2">
    <location>
        <begin position="7"/>
        <end position="24"/>
    </location>
</feature>
<dbReference type="OrthoDB" id="6630559at2759"/>
<evidence type="ECO:0000256" key="2">
    <source>
        <dbReference type="SAM" id="Phobius"/>
    </source>
</evidence>
<feature type="compositionally biased region" description="Polar residues" evidence="1">
    <location>
        <begin position="202"/>
        <end position="228"/>
    </location>
</feature>
<sequence length="263" mass="30105">MEYASKIRLVLLVLACTLVFYYVLPGTGDVLDAARDEVDEVRALPDLCRMTTAFRACTSAYGLLTLLRDNCGSGRIEEKTDKVVVEPIGEVTEENHKEEIIQTVENEGEKNEIKVEKKSNLIYEVIIVLLLVSVTLSLADCFQERKRRRQMRSSNSNGPDMMTMRGSRLEMCSRRMSLADLTMSRHARRESQASYRPPAGQNRLTLGRRSSSYEMSQNKNQVKRQTSCPQPFLKRLSTVDLNQDLPEDGGWAERRRVRMIQRH</sequence>
<dbReference type="EnsemblMetazoa" id="XM_014386902.2">
    <property type="protein sequence ID" value="XP_014242388.1"/>
    <property type="gene ID" value="LOC106662671"/>
</dbReference>
<proteinExistence type="predicted"/>
<keyword evidence="2" id="KW-1133">Transmembrane helix</keyword>
<keyword evidence="4" id="KW-1185">Reference proteome</keyword>
<protein>
    <submittedName>
        <fullName evidence="3">Uncharacterized protein</fullName>
    </submittedName>
</protein>
<dbReference type="RefSeq" id="XP_014242388.1">
    <property type="nucleotide sequence ID" value="XM_014386902.2"/>
</dbReference>
<keyword evidence="2" id="KW-0472">Membrane</keyword>
<keyword evidence="2" id="KW-0812">Transmembrane</keyword>
<reference evidence="3" key="1">
    <citation type="submission" date="2022-01" db="UniProtKB">
        <authorList>
            <consortium name="EnsemblMetazoa"/>
        </authorList>
    </citation>
    <scope>IDENTIFICATION</scope>
</reference>
<dbReference type="KEGG" id="clec:106662671"/>
<dbReference type="GeneID" id="106662671"/>
<name>A0A8I6REN9_CIMLE</name>
<evidence type="ECO:0000256" key="1">
    <source>
        <dbReference type="SAM" id="MobiDB-lite"/>
    </source>
</evidence>
<feature type="transmembrane region" description="Helical" evidence="2">
    <location>
        <begin position="121"/>
        <end position="142"/>
    </location>
</feature>
<dbReference type="AlphaFoldDB" id="A0A8I6REN9"/>
<evidence type="ECO:0000313" key="3">
    <source>
        <dbReference type="EnsemblMetazoa" id="XP_014242388.1"/>
    </source>
</evidence>
<evidence type="ECO:0000313" key="4">
    <source>
        <dbReference type="Proteomes" id="UP000494040"/>
    </source>
</evidence>